<name>A0A921NY15_9RHOB</name>
<sequence>MAMKLAHATLPDWVPASAHTYLQHVVDGVPIRELARRSGCHASTVLRQVRRCEQRRDDPLVDHALRRLGEQGAGLLRPGEDVGAPKMELVAHEPRTATVPHGGPAQKLIEREGRRILRRLSEPGACLAVAAGMEKAVVARETADGQTVRTAVVDREIAEAMALKDWIGSDGGGRIARYRITSAGRAALRRLIAEQRGEEEDAGGLRLQSGQGGTQRYDLGENPLLTLARRRDKSGKPFLSAELVAAGERLREDFELARMSPRGAKAFEAALSPGIRIMPADRGAGTVPGPEAALGRVEAALSELGPGLGDVALRCCCHLEGMEAIERRMGWAARSGKIVLRIALQRLRSHYELAEGPLRPRIG</sequence>
<gene>
    <name evidence="2" type="ORF">PMES_00163</name>
</gene>
<dbReference type="Proteomes" id="UP000698242">
    <property type="component" value="Unassembled WGS sequence"/>
</dbReference>
<keyword evidence="3" id="KW-1185">Reference proteome</keyword>
<accession>A0A921NY15</accession>
<dbReference type="InterPro" id="IPR045599">
    <property type="entry name" value="DUF6456"/>
</dbReference>
<protein>
    <recommendedName>
        <fullName evidence="1">DUF6456 domain-containing protein</fullName>
    </recommendedName>
</protein>
<evidence type="ECO:0000313" key="2">
    <source>
        <dbReference type="EMBL" id="KAF0677470.1"/>
    </source>
</evidence>
<evidence type="ECO:0000259" key="1">
    <source>
        <dbReference type="Pfam" id="PF20057"/>
    </source>
</evidence>
<reference evidence="2" key="1">
    <citation type="submission" date="2013-03" db="EMBL/GenBank/DDBJ databases">
        <title>Genome Sequence of the Profundibacterium mesophilum strain KAUST100406-0324T from Red Sea, a novel genus in the family Rhodobacteraceae.</title>
        <authorList>
            <person name="Essack M."/>
            <person name="Alam I."/>
            <person name="Lafi F."/>
            <person name="Alawi W."/>
            <person name="Kamanu F."/>
            <person name="Al-Suwailem A."/>
            <person name="Lee O.O."/>
            <person name="Xu Y."/>
            <person name="Bajic V."/>
            <person name="Qian P.-Y."/>
            <person name="Archer J."/>
        </authorList>
    </citation>
    <scope>NUCLEOTIDE SEQUENCE</scope>
    <source>
        <strain evidence="2">KAUST100406-0324</strain>
    </source>
</reference>
<dbReference type="AlphaFoldDB" id="A0A921NY15"/>
<dbReference type="RefSeq" id="WP_159963635.1">
    <property type="nucleotide sequence ID" value="NZ_APKE01000002.1"/>
</dbReference>
<dbReference type="EMBL" id="APKE01000002">
    <property type="protein sequence ID" value="KAF0677470.1"/>
    <property type="molecule type" value="Genomic_DNA"/>
</dbReference>
<feature type="domain" description="DUF6456" evidence="1">
    <location>
        <begin position="216"/>
        <end position="352"/>
    </location>
</feature>
<dbReference type="OrthoDB" id="7476630at2"/>
<evidence type="ECO:0000313" key="3">
    <source>
        <dbReference type="Proteomes" id="UP000698242"/>
    </source>
</evidence>
<comment type="caution">
    <text evidence="2">The sequence shown here is derived from an EMBL/GenBank/DDBJ whole genome shotgun (WGS) entry which is preliminary data.</text>
</comment>
<organism evidence="2 3">
    <name type="scientific">Profundibacterium mesophilum KAUST100406-0324</name>
    <dbReference type="NCBI Taxonomy" id="1037889"/>
    <lineage>
        <taxon>Bacteria</taxon>
        <taxon>Pseudomonadati</taxon>
        <taxon>Pseudomonadota</taxon>
        <taxon>Alphaproteobacteria</taxon>
        <taxon>Rhodobacterales</taxon>
        <taxon>Roseobacteraceae</taxon>
        <taxon>Profundibacterium</taxon>
    </lineage>
</organism>
<dbReference type="Pfam" id="PF20057">
    <property type="entry name" value="DUF6456"/>
    <property type="match status" value="1"/>
</dbReference>
<proteinExistence type="predicted"/>